<dbReference type="InterPro" id="IPR007347">
    <property type="entry name" value="SpoVS"/>
</dbReference>
<sequence>MNIQVLKVAGNSSVNAVSDKIIQYAVSDGIVHVDCIGVKATYTAVRAIISATEYLVKEGYKFNLRPYYTEVDVQDNDKMVQKTAIRWSIVAKKK</sequence>
<dbReference type="Pfam" id="PF04232">
    <property type="entry name" value="SpoVS"/>
    <property type="match status" value="1"/>
</dbReference>
<dbReference type="EMBL" id="FUYH01000008">
    <property type="protein sequence ID" value="SKA87523.1"/>
    <property type="molecule type" value="Genomic_DNA"/>
</dbReference>
<dbReference type="OrthoDB" id="1928726at2"/>
<dbReference type="GO" id="GO:0003676">
    <property type="term" value="F:nucleic acid binding"/>
    <property type="evidence" value="ECO:0007669"/>
    <property type="project" value="InterPro"/>
</dbReference>
<gene>
    <name evidence="1" type="ORF">SAMN05443428_10813</name>
</gene>
<organism evidence="1 2">
    <name type="scientific">Caloramator quimbayensis</name>
    <dbReference type="NCBI Taxonomy" id="1147123"/>
    <lineage>
        <taxon>Bacteria</taxon>
        <taxon>Bacillati</taxon>
        <taxon>Bacillota</taxon>
        <taxon>Clostridia</taxon>
        <taxon>Eubacteriales</taxon>
        <taxon>Clostridiaceae</taxon>
        <taxon>Caloramator</taxon>
    </lineage>
</organism>
<evidence type="ECO:0000313" key="1">
    <source>
        <dbReference type="EMBL" id="SKA87523.1"/>
    </source>
</evidence>
<evidence type="ECO:0000313" key="2">
    <source>
        <dbReference type="Proteomes" id="UP000190105"/>
    </source>
</evidence>
<dbReference type="InterPro" id="IPR036882">
    <property type="entry name" value="Alba-like_dom_sf"/>
</dbReference>
<protein>
    <submittedName>
        <fullName evidence="1">Stage V sporulation protein SpoVS</fullName>
    </submittedName>
</protein>
<dbReference type="Gene3D" id="3.30.110.20">
    <property type="entry name" value="Alba-like domain"/>
    <property type="match status" value="1"/>
</dbReference>
<dbReference type="Proteomes" id="UP000190105">
    <property type="component" value="Unassembled WGS sequence"/>
</dbReference>
<dbReference type="AlphaFoldDB" id="A0A1T4XD90"/>
<keyword evidence="2" id="KW-1185">Reference proteome</keyword>
<reference evidence="2" key="1">
    <citation type="submission" date="2017-02" db="EMBL/GenBank/DDBJ databases">
        <authorList>
            <person name="Varghese N."/>
            <person name="Submissions S."/>
        </authorList>
    </citation>
    <scope>NUCLEOTIDE SEQUENCE [LARGE SCALE GENOMIC DNA]</scope>
    <source>
        <strain evidence="2">USBA 833</strain>
    </source>
</reference>
<name>A0A1T4XD90_9CLOT</name>
<dbReference type="PANTHER" id="PTHR35331">
    <property type="entry name" value="STAGE V SPORULATION PROTEIN S"/>
    <property type="match status" value="1"/>
</dbReference>
<dbReference type="PANTHER" id="PTHR35331:SF1">
    <property type="entry name" value="STAGE V SPORULATION PROTEIN S"/>
    <property type="match status" value="1"/>
</dbReference>
<dbReference type="RefSeq" id="WP_078696326.1">
    <property type="nucleotide sequence ID" value="NZ_FUYH01000008.1"/>
</dbReference>
<proteinExistence type="predicted"/>
<dbReference type="STRING" id="1147123.SAMN05443428_10813"/>
<accession>A0A1T4XD90</accession>